<accession>A0A1N7PH02</accession>
<dbReference type="Pfam" id="PF12688">
    <property type="entry name" value="TPR_5"/>
    <property type="match status" value="1"/>
</dbReference>
<name>A0A1N7PH02_9BACL</name>
<dbReference type="InterPro" id="IPR041656">
    <property type="entry name" value="TPR_5"/>
</dbReference>
<dbReference type="AlphaFoldDB" id="A0A1N7PH02"/>
<organism evidence="3 4">
    <name type="scientific">Kroppenstedtia eburnea</name>
    <dbReference type="NCBI Taxonomy" id="714067"/>
    <lineage>
        <taxon>Bacteria</taxon>
        <taxon>Bacillati</taxon>
        <taxon>Bacillota</taxon>
        <taxon>Bacilli</taxon>
        <taxon>Bacillales</taxon>
        <taxon>Thermoactinomycetaceae</taxon>
        <taxon>Kroppenstedtia</taxon>
    </lineage>
</organism>
<dbReference type="EMBL" id="FTOD01000012">
    <property type="protein sequence ID" value="SIT09872.1"/>
    <property type="molecule type" value="Genomic_DNA"/>
</dbReference>
<evidence type="ECO:0000259" key="2">
    <source>
        <dbReference type="Pfam" id="PF12688"/>
    </source>
</evidence>
<reference evidence="4" key="1">
    <citation type="submission" date="2017-01" db="EMBL/GenBank/DDBJ databases">
        <authorList>
            <person name="Varghese N."/>
            <person name="Submissions S."/>
        </authorList>
    </citation>
    <scope>NUCLEOTIDE SEQUENCE [LARGE SCALE GENOMIC DNA]</scope>
    <source>
        <strain evidence="4">DSM 45196</strain>
    </source>
</reference>
<protein>
    <submittedName>
        <fullName evidence="3">Tetratrico peptide repeat-containing protein</fullName>
    </submittedName>
</protein>
<proteinExistence type="predicted"/>
<feature type="repeat" description="TPR" evidence="1">
    <location>
        <begin position="68"/>
        <end position="101"/>
    </location>
</feature>
<keyword evidence="1" id="KW-0802">TPR repeat</keyword>
<dbReference type="RefSeq" id="WP_009710151.1">
    <property type="nucleotide sequence ID" value="NZ_CP048103.1"/>
</dbReference>
<dbReference type="Gene3D" id="1.25.40.10">
    <property type="entry name" value="Tetratricopeptide repeat domain"/>
    <property type="match status" value="1"/>
</dbReference>
<dbReference type="PROSITE" id="PS50005">
    <property type="entry name" value="TPR"/>
    <property type="match status" value="1"/>
</dbReference>
<gene>
    <name evidence="3" type="ORF">SAMN05421790_11292</name>
</gene>
<keyword evidence="4" id="KW-1185">Reference proteome</keyword>
<dbReference type="InterPro" id="IPR019734">
    <property type="entry name" value="TPR_rpt"/>
</dbReference>
<sequence>MKEAVRLREEGRHEEARERLLMLAEKEPDNAQIQFQCAWVHDSLGLEREAVPFYERALRLGLSGQDRQGALLGLGSTYRCLGEYEKAAAILEQGVRQFPGDRALQVFLAMALYNRNRHREAMEILLRLLADTTCDDSIRSYEKAIRFYLDKLDQTWE</sequence>
<dbReference type="InterPro" id="IPR011990">
    <property type="entry name" value="TPR-like_helical_dom_sf"/>
</dbReference>
<dbReference type="Proteomes" id="UP000186795">
    <property type="component" value="Unassembled WGS sequence"/>
</dbReference>
<dbReference type="SUPFAM" id="SSF48452">
    <property type="entry name" value="TPR-like"/>
    <property type="match status" value="1"/>
</dbReference>
<evidence type="ECO:0000256" key="1">
    <source>
        <dbReference type="PROSITE-ProRule" id="PRU00339"/>
    </source>
</evidence>
<evidence type="ECO:0000313" key="4">
    <source>
        <dbReference type="Proteomes" id="UP000186795"/>
    </source>
</evidence>
<feature type="domain" description="Tetratrico peptide repeat group 5" evidence="2">
    <location>
        <begin position="32"/>
        <end position="148"/>
    </location>
</feature>
<dbReference type="OrthoDB" id="193829at2"/>
<evidence type="ECO:0000313" key="3">
    <source>
        <dbReference type="EMBL" id="SIT09872.1"/>
    </source>
</evidence>